<evidence type="ECO:0008006" key="2">
    <source>
        <dbReference type="Google" id="ProtNLM"/>
    </source>
</evidence>
<protein>
    <recommendedName>
        <fullName evidence="2">Glycosyltransferase subfamily 4-like N-terminal domain-containing protein</fullName>
    </recommendedName>
</protein>
<dbReference type="EMBL" id="BARU01010623">
    <property type="protein sequence ID" value="GAH35205.1"/>
    <property type="molecule type" value="Genomic_DNA"/>
</dbReference>
<gene>
    <name evidence="1" type="ORF">S03H2_20203</name>
</gene>
<proteinExistence type="predicted"/>
<dbReference type="AlphaFoldDB" id="X1FRN3"/>
<sequence length="284" mass="32261">MKIFVEFDHFKVIFVENFPNSAKLSSKVAEALQENTDASYLFIATRESVINNIDIESSVLLDTLCPLWLSVKLVLHQLIVASFTYSIHRYLIKKGNVDFWCSFSIFHKQEFPLVTAKSLMRAVGFCWKLDHVIKIYSPKVIASTSIYGTFARASAILARKYNTSSLLVQHGILNYENYESKILQKNIAVWGERDKRFWLKNGIRPENIYVTGSPKFDDISQVKKRDINRNDSYSFKVAYFPSLTGGSTISEGNAIRMLEVVMSATASIPGTQLIIKTKQEDSSD</sequence>
<feature type="non-terminal residue" evidence="1">
    <location>
        <position position="284"/>
    </location>
</feature>
<comment type="caution">
    <text evidence="1">The sequence shown here is derived from an EMBL/GenBank/DDBJ whole genome shotgun (WGS) entry which is preliminary data.</text>
</comment>
<accession>X1FRN3</accession>
<dbReference type="SUPFAM" id="SSF53756">
    <property type="entry name" value="UDP-Glycosyltransferase/glycogen phosphorylase"/>
    <property type="match status" value="1"/>
</dbReference>
<name>X1FRN3_9ZZZZ</name>
<evidence type="ECO:0000313" key="1">
    <source>
        <dbReference type="EMBL" id="GAH35205.1"/>
    </source>
</evidence>
<organism evidence="1">
    <name type="scientific">marine sediment metagenome</name>
    <dbReference type="NCBI Taxonomy" id="412755"/>
    <lineage>
        <taxon>unclassified sequences</taxon>
        <taxon>metagenomes</taxon>
        <taxon>ecological metagenomes</taxon>
    </lineage>
</organism>
<reference evidence="1" key="1">
    <citation type="journal article" date="2014" name="Front. Microbiol.">
        <title>High frequency of phylogenetically diverse reductive dehalogenase-homologous genes in deep subseafloor sedimentary metagenomes.</title>
        <authorList>
            <person name="Kawai M."/>
            <person name="Futagami T."/>
            <person name="Toyoda A."/>
            <person name="Takaki Y."/>
            <person name="Nishi S."/>
            <person name="Hori S."/>
            <person name="Arai W."/>
            <person name="Tsubouchi T."/>
            <person name="Morono Y."/>
            <person name="Uchiyama I."/>
            <person name="Ito T."/>
            <person name="Fujiyama A."/>
            <person name="Inagaki F."/>
            <person name="Takami H."/>
        </authorList>
    </citation>
    <scope>NUCLEOTIDE SEQUENCE</scope>
    <source>
        <strain evidence="1">Expedition CK06-06</strain>
    </source>
</reference>